<sequence length="75" mass="8379">MYVGRVKKKQTICYVLKSANVICELWGTSLERADAELKDSGIKQLVSSVLSGHCICSKTQYFSSAVKSQIKYKTE</sequence>
<reference evidence="2" key="1">
    <citation type="journal article" date="2016" name="Nature">
        <title>Genome evolution in the allotetraploid frog Xenopus laevis.</title>
        <authorList>
            <person name="Session A.M."/>
            <person name="Uno Y."/>
            <person name="Kwon T."/>
            <person name="Chapman J.A."/>
            <person name="Toyoda A."/>
            <person name="Takahashi S."/>
            <person name="Fukui A."/>
            <person name="Hikosaka A."/>
            <person name="Suzuki A."/>
            <person name="Kondo M."/>
            <person name="van Heeringen S.J."/>
            <person name="Quigley I."/>
            <person name="Heinz S."/>
            <person name="Ogino H."/>
            <person name="Ochi H."/>
            <person name="Hellsten U."/>
            <person name="Lyons J.B."/>
            <person name="Simakov O."/>
            <person name="Putnam N."/>
            <person name="Stites J."/>
            <person name="Kuroki Y."/>
            <person name="Tanaka T."/>
            <person name="Michiue T."/>
            <person name="Watanabe M."/>
            <person name="Bogdanovic O."/>
            <person name="Lister R."/>
            <person name="Georgiou G."/>
            <person name="Paranjpe S.S."/>
            <person name="van Kruijsbergen I."/>
            <person name="Shu S."/>
            <person name="Carlson J."/>
            <person name="Kinoshita T."/>
            <person name="Ohta Y."/>
            <person name="Mawaribuchi S."/>
            <person name="Jenkins J."/>
            <person name="Grimwood J."/>
            <person name="Schmutz J."/>
            <person name="Mitros T."/>
            <person name="Mozaffari S.V."/>
            <person name="Suzuki Y."/>
            <person name="Haramoto Y."/>
            <person name="Yamamoto T.S."/>
            <person name="Takagi C."/>
            <person name="Heald R."/>
            <person name="Miller K."/>
            <person name="Haudenschild C."/>
            <person name="Kitzman J."/>
            <person name="Nakayama T."/>
            <person name="Izutsu Y."/>
            <person name="Robert J."/>
            <person name="Fortriede J."/>
            <person name="Burns K."/>
            <person name="Lotay V."/>
            <person name="Karimi K."/>
            <person name="Yasuoka Y."/>
            <person name="Dichmann D.S."/>
            <person name="Flajnik M.F."/>
            <person name="Houston D.W."/>
            <person name="Shendure J."/>
            <person name="DuPasquier L."/>
            <person name="Vize P.D."/>
            <person name="Zorn A.M."/>
            <person name="Ito M."/>
            <person name="Marcotte E.M."/>
            <person name="Wallingford J.B."/>
            <person name="Ito Y."/>
            <person name="Asashima M."/>
            <person name="Ueno N."/>
            <person name="Matsuda Y."/>
            <person name="Veenstra G.J."/>
            <person name="Fujiyama A."/>
            <person name="Harland R.M."/>
            <person name="Taira M."/>
            <person name="Rokhsar D.S."/>
        </authorList>
    </citation>
    <scope>NUCLEOTIDE SEQUENCE [LARGE SCALE GENOMIC DNA]</scope>
    <source>
        <strain evidence="2">J</strain>
    </source>
</reference>
<dbReference type="EMBL" id="CM004474">
    <property type="protein sequence ID" value="OCT80352.1"/>
    <property type="molecule type" value="Genomic_DNA"/>
</dbReference>
<gene>
    <name evidence="1" type="ORF">XELAEV_18027160mg</name>
</gene>
<proteinExistence type="predicted"/>
<evidence type="ECO:0000313" key="1">
    <source>
        <dbReference type="EMBL" id="OCT80352.1"/>
    </source>
</evidence>
<dbReference type="AlphaFoldDB" id="A0A974CX38"/>
<protein>
    <submittedName>
        <fullName evidence="1">Uncharacterized protein</fullName>
    </submittedName>
</protein>
<evidence type="ECO:0000313" key="2">
    <source>
        <dbReference type="Proteomes" id="UP000694892"/>
    </source>
</evidence>
<name>A0A974CX38_XENLA</name>
<dbReference type="Proteomes" id="UP000694892">
    <property type="component" value="Chromosome 5L"/>
</dbReference>
<accession>A0A974CX38</accession>
<organism evidence="1 2">
    <name type="scientific">Xenopus laevis</name>
    <name type="common">African clawed frog</name>
    <dbReference type="NCBI Taxonomy" id="8355"/>
    <lineage>
        <taxon>Eukaryota</taxon>
        <taxon>Metazoa</taxon>
        <taxon>Chordata</taxon>
        <taxon>Craniata</taxon>
        <taxon>Vertebrata</taxon>
        <taxon>Euteleostomi</taxon>
        <taxon>Amphibia</taxon>
        <taxon>Batrachia</taxon>
        <taxon>Anura</taxon>
        <taxon>Pipoidea</taxon>
        <taxon>Pipidae</taxon>
        <taxon>Xenopodinae</taxon>
        <taxon>Xenopus</taxon>
        <taxon>Xenopus</taxon>
    </lineage>
</organism>